<feature type="active site" description="Nucleophile" evidence="4">
    <location>
        <position position="68"/>
    </location>
</feature>
<dbReference type="OrthoDB" id="9801249at2"/>
<dbReference type="AlphaFoldDB" id="A0A238WMP5"/>
<reference evidence="7 8" key="1">
    <citation type="submission" date="2017-06" db="EMBL/GenBank/DDBJ databases">
        <authorList>
            <person name="Kim H.J."/>
            <person name="Triplett B.A."/>
        </authorList>
    </citation>
    <scope>NUCLEOTIDE SEQUENCE [LARGE SCALE GENOMIC DNA]</scope>
    <source>
        <strain evidence="7 8">DSM 29150</strain>
    </source>
</reference>
<evidence type="ECO:0000313" key="7">
    <source>
        <dbReference type="EMBL" id="SNR47651.1"/>
    </source>
</evidence>
<sequence>MFLENKNSRVQEVLLKEISTKEVSLFIKREDELHPFISGNKYRKLNYNLAEALKQNQQTLLTFGGAYSNHIAAAAAAGFEHNFKTIGVIRGDELANDLEHVLKYNPTLKFASEHGMKFHFVSRSAYRNKTSEAFISTLKEQFGDFYLVPEGGTNKFAVKGCEEILTEEDTQFNIICTAIGTGGTISGIINSTKKHQSVIGFPALKGDFLQHEIEKYVLKNKNWSLNTNYNFGGYAKISEDLVTFINNFKNETGIPLDPVYTGKMLFGIVDLIKKDYFKKGTKILAIHTGGLQGIDGMNLILKKKNLPQIV</sequence>
<name>A0A238WMP5_9FLAO</name>
<keyword evidence="3 5" id="KW-0663">Pyridoxal phosphate</keyword>
<comment type="similarity">
    <text evidence="2">Belongs to the ACC deaminase/D-cysteine desulfhydrase family.</text>
</comment>
<dbReference type="RefSeq" id="WP_089381023.1">
    <property type="nucleotide sequence ID" value="NZ_FZNT01000003.1"/>
</dbReference>
<proteinExistence type="inferred from homology"/>
<dbReference type="GO" id="GO:0019148">
    <property type="term" value="F:D-cysteine desulfhydrase activity"/>
    <property type="evidence" value="ECO:0007669"/>
    <property type="project" value="TreeGrafter"/>
</dbReference>
<protein>
    <submittedName>
        <fullName evidence="7">1-aminocyclopropane-1-carboxylate deaminase</fullName>
    </submittedName>
</protein>
<dbReference type="PANTHER" id="PTHR43780:SF2">
    <property type="entry name" value="1-AMINOCYCLOPROPANE-1-CARBOXYLATE DEAMINASE-RELATED"/>
    <property type="match status" value="1"/>
</dbReference>
<evidence type="ECO:0000256" key="4">
    <source>
        <dbReference type="PIRSR" id="PIRSR006278-1"/>
    </source>
</evidence>
<evidence type="ECO:0000313" key="8">
    <source>
        <dbReference type="Proteomes" id="UP000198384"/>
    </source>
</evidence>
<feature type="domain" description="Tryptophan synthase beta chain-like PALP" evidence="6">
    <location>
        <begin position="22"/>
        <end position="289"/>
    </location>
</feature>
<dbReference type="SUPFAM" id="SSF53686">
    <property type="entry name" value="Tryptophan synthase beta subunit-like PLP-dependent enzymes"/>
    <property type="match status" value="1"/>
</dbReference>
<gene>
    <name evidence="7" type="ORF">SAMN06265371_103373</name>
</gene>
<evidence type="ECO:0000256" key="2">
    <source>
        <dbReference type="ARBA" id="ARBA00008639"/>
    </source>
</evidence>
<evidence type="ECO:0000256" key="1">
    <source>
        <dbReference type="ARBA" id="ARBA00001933"/>
    </source>
</evidence>
<keyword evidence="8" id="KW-1185">Reference proteome</keyword>
<dbReference type="Gene3D" id="3.40.50.1100">
    <property type="match status" value="2"/>
</dbReference>
<dbReference type="InterPro" id="IPR001926">
    <property type="entry name" value="TrpB-like_PALP"/>
</dbReference>
<dbReference type="InterPro" id="IPR036052">
    <property type="entry name" value="TrpB-like_PALP_sf"/>
</dbReference>
<dbReference type="InterPro" id="IPR027278">
    <property type="entry name" value="ACCD_DCysDesulf"/>
</dbReference>
<evidence type="ECO:0000259" key="6">
    <source>
        <dbReference type="Pfam" id="PF00291"/>
    </source>
</evidence>
<comment type="cofactor">
    <cofactor evidence="1">
        <name>pyridoxal 5'-phosphate</name>
        <dbReference type="ChEBI" id="CHEBI:597326"/>
    </cofactor>
</comment>
<dbReference type="EMBL" id="FZNT01000003">
    <property type="protein sequence ID" value="SNR47651.1"/>
    <property type="molecule type" value="Genomic_DNA"/>
</dbReference>
<feature type="modified residue" description="N6-(pyridoxal phosphate)lysine" evidence="5">
    <location>
        <position position="41"/>
    </location>
</feature>
<dbReference type="Pfam" id="PF00291">
    <property type="entry name" value="PALP"/>
    <property type="match status" value="1"/>
</dbReference>
<accession>A0A238WMP5</accession>
<dbReference type="PIRSF" id="PIRSF006278">
    <property type="entry name" value="ACCD_DCysDesulf"/>
    <property type="match status" value="1"/>
</dbReference>
<organism evidence="7 8">
    <name type="scientific">Lutibacter agarilyticus</name>
    <dbReference type="NCBI Taxonomy" id="1109740"/>
    <lineage>
        <taxon>Bacteria</taxon>
        <taxon>Pseudomonadati</taxon>
        <taxon>Bacteroidota</taxon>
        <taxon>Flavobacteriia</taxon>
        <taxon>Flavobacteriales</taxon>
        <taxon>Flavobacteriaceae</taxon>
        <taxon>Lutibacter</taxon>
    </lineage>
</organism>
<evidence type="ECO:0000256" key="5">
    <source>
        <dbReference type="PIRSR" id="PIRSR006278-2"/>
    </source>
</evidence>
<evidence type="ECO:0000256" key="3">
    <source>
        <dbReference type="ARBA" id="ARBA00022898"/>
    </source>
</evidence>
<dbReference type="Proteomes" id="UP000198384">
    <property type="component" value="Unassembled WGS sequence"/>
</dbReference>
<dbReference type="PANTHER" id="PTHR43780">
    <property type="entry name" value="1-AMINOCYCLOPROPANE-1-CARBOXYLATE DEAMINASE-RELATED"/>
    <property type="match status" value="1"/>
</dbReference>